<feature type="compositionally biased region" description="Basic and acidic residues" evidence="1">
    <location>
        <begin position="198"/>
        <end position="207"/>
    </location>
</feature>
<evidence type="ECO:0000259" key="2">
    <source>
        <dbReference type="SMART" id="SM00355"/>
    </source>
</evidence>
<dbReference type="SMART" id="SM00355">
    <property type="entry name" value="ZnF_C2H2"/>
    <property type="match status" value="2"/>
</dbReference>
<feature type="domain" description="C2H2-type" evidence="2">
    <location>
        <begin position="126"/>
        <end position="155"/>
    </location>
</feature>
<evidence type="ECO:0000313" key="4">
    <source>
        <dbReference type="Proteomes" id="UP000664169"/>
    </source>
</evidence>
<feature type="compositionally biased region" description="Low complexity" evidence="1">
    <location>
        <begin position="1156"/>
        <end position="1168"/>
    </location>
</feature>
<feature type="compositionally biased region" description="Polar residues" evidence="1">
    <location>
        <begin position="1169"/>
        <end position="1197"/>
    </location>
</feature>
<feature type="compositionally biased region" description="Basic residues" evidence="1">
    <location>
        <begin position="1142"/>
        <end position="1153"/>
    </location>
</feature>
<feature type="compositionally biased region" description="Low complexity" evidence="1">
    <location>
        <begin position="75"/>
        <end position="87"/>
    </location>
</feature>
<feature type="compositionally biased region" description="Polar residues" evidence="1">
    <location>
        <begin position="208"/>
        <end position="217"/>
    </location>
</feature>
<dbReference type="Proteomes" id="UP000664169">
    <property type="component" value="Unassembled WGS sequence"/>
</dbReference>
<feature type="region of interest" description="Disordered" evidence="1">
    <location>
        <begin position="1142"/>
        <end position="1216"/>
    </location>
</feature>
<comment type="caution">
    <text evidence="3">The sequence shown here is derived from an EMBL/GenBank/DDBJ whole genome shotgun (WGS) entry which is preliminary data.</text>
</comment>
<dbReference type="Gene3D" id="3.30.160.60">
    <property type="entry name" value="Classic Zinc Finger"/>
    <property type="match status" value="1"/>
</dbReference>
<feature type="domain" description="C2H2-type" evidence="2">
    <location>
        <begin position="92"/>
        <end position="119"/>
    </location>
</feature>
<sequence>MASNNSYWPLHWMGEQVNSDPWFSGGLTINDNKDTSAFDAYLTPYSAYVTGSPFETSSSSALSPTPISPSPYAESNTTPSSSSTAISRSKENICPYPNCSSTGKFRRRTDLQRHIRTQHEAEKNRVDCPHAWCGRTGLNGFARRDYLRIHLREVHREIIPYRSRRGPGLRSAHGETAGQPKSMPSAKNDDVLGAGSSYHKEPDRQDTNKTNLNNSSRIAEPVLRERSVRNNLFGTEQHIDEHERLLNDEDPSDKQQPSDHEQQSSILVYLEIIIEYIANELSPVINLDRIELDITRIVMKAMELGVLKNQYQRAVAEEVKQKLMKLHSISSSQVQSNEPDMSVDEKLQFWNSTIEESGNVGGLEAQLANVHLSKSGNNQDINIMMPGSLEDTFKDTVFIWLLGHIKREFSCYYPITNTMNAIKTTVLSCEIEDSVLEAHTEPLASSKPLQIGIVMVWDLMGFINEQAAGLAARGGSTEELIDINTLGEAITLSGTVIDAQALTCLEYLNLIWPDRGSFVLRLVQTAAGSQETMHHDKICALADCVELEFSFKGSDFQAKLTGEAHSVSDVVQILAWLSSTFRSTDISSGVVTCIASLNRTYIGRSFGAGSRFLKTYQISHQLGQSTKQQVGQCWHGMLRNPIVVLGYPIRYRVDLNTGLEISLPIVACLTRSTKVVVVNGRGFLKGFSSALIPSNQKSDVVIWHYVFNSEGHYLPIDTSMWSSAVAIELNEIGRLRHVVGWCSEVKVNVGAPGASTKLRPSNLHKTSSSIAFKTLSLSAGQYVTLGASIAAGAKDLPLHVSPAGYGIMEKLLWMEDKFFVLWDSKHNRGWLVDGVSTLLHMLRLSIDAIRRSRFFSSALPLKPFHEPDSKYPQAAFDFFMDKEQSNLQLVLFLRKIEIVSEKMINETTSYTKTKTTPVLLQDRVEYLWELLAQIITQQMELAKREGIYLKPYFRDTLEGWNFFNLACHHSPFEPVKMEMDCFSEPWIHFIRSINAVVLFGEDFGELIEPVEDRELCSEWRTLPKDKKYLATTVSTLKDIQTRYGTDSSSFTEIGKGFALQNTTGSIITCRCIESSESHHEDIVQVIWPTSLLSETKSVNTDKDLLDLHQSAALVFGKNERYSWWQDMAGKFWKGHLSGKRGAKRKAAASRKRRSSSEVASARAESLAAPNSSSSTPVTNFSQTSTDPTEITQSTPSESSKRAKFASILPDIPLRPR</sequence>
<evidence type="ECO:0000256" key="1">
    <source>
        <dbReference type="SAM" id="MobiDB-lite"/>
    </source>
</evidence>
<reference evidence="3" key="1">
    <citation type="submission" date="2021-03" db="EMBL/GenBank/DDBJ databases">
        <authorList>
            <person name="Tagirdzhanova G."/>
        </authorList>
    </citation>
    <scope>NUCLEOTIDE SEQUENCE</scope>
</reference>
<dbReference type="EMBL" id="CAJPDQ010000007">
    <property type="protein sequence ID" value="CAF9912185.1"/>
    <property type="molecule type" value="Genomic_DNA"/>
</dbReference>
<evidence type="ECO:0000313" key="3">
    <source>
        <dbReference type="EMBL" id="CAF9912185.1"/>
    </source>
</evidence>
<keyword evidence="4" id="KW-1185">Reference proteome</keyword>
<name>A0A8H3IDQ6_9LECA</name>
<protein>
    <recommendedName>
        <fullName evidence="2">C2H2-type domain-containing protein</fullName>
    </recommendedName>
</protein>
<dbReference type="InterPro" id="IPR013087">
    <property type="entry name" value="Znf_C2H2_type"/>
</dbReference>
<gene>
    <name evidence="3" type="ORF">GOMPHAMPRED_007582</name>
</gene>
<feature type="region of interest" description="Disordered" evidence="1">
    <location>
        <begin position="58"/>
        <end position="88"/>
    </location>
</feature>
<accession>A0A8H3IDQ6</accession>
<organism evidence="3 4">
    <name type="scientific">Gomphillus americanus</name>
    <dbReference type="NCBI Taxonomy" id="1940652"/>
    <lineage>
        <taxon>Eukaryota</taxon>
        <taxon>Fungi</taxon>
        <taxon>Dikarya</taxon>
        <taxon>Ascomycota</taxon>
        <taxon>Pezizomycotina</taxon>
        <taxon>Lecanoromycetes</taxon>
        <taxon>OSLEUM clade</taxon>
        <taxon>Ostropomycetidae</taxon>
        <taxon>Ostropales</taxon>
        <taxon>Graphidaceae</taxon>
        <taxon>Gomphilloideae</taxon>
        <taxon>Gomphillus</taxon>
    </lineage>
</organism>
<dbReference type="AlphaFoldDB" id="A0A8H3IDQ6"/>
<proteinExistence type="predicted"/>
<feature type="region of interest" description="Disordered" evidence="1">
    <location>
        <begin position="164"/>
        <end position="221"/>
    </location>
</feature>
<dbReference type="OrthoDB" id="1577640at2759"/>